<evidence type="ECO:0000313" key="2">
    <source>
        <dbReference type="EMBL" id="GJT66732.1"/>
    </source>
</evidence>
<reference evidence="2" key="1">
    <citation type="journal article" date="2022" name="Int. J. Mol. Sci.">
        <title>Draft Genome of Tanacetum Coccineum: Genomic Comparison of Closely Related Tanacetum-Family Plants.</title>
        <authorList>
            <person name="Yamashiro T."/>
            <person name="Shiraishi A."/>
            <person name="Nakayama K."/>
            <person name="Satake H."/>
        </authorList>
    </citation>
    <scope>NUCLEOTIDE SEQUENCE</scope>
</reference>
<evidence type="ECO:0000313" key="3">
    <source>
        <dbReference type="Proteomes" id="UP001151760"/>
    </source>
</evidence>
<dbReference type="PANTHER" id="PTHR45835">
    <property type="entry name" value="YALI0A06105P"/>
    <property type="match status" value="1"/>
</dbReference>
<name>A0ABQ5FVP8_9ASTR</name>
<proteinExistence type="predicted"/>
<dbReference type="InterPro" id="IPR036397">
    <property type="entry name" value="RNaseH_sf"/>
</dbReference>
<dbReference type="CDD" id="cd00303">
    <property type="entry name" value="retropepsin_like"/>
    <property type="match status" value="1"/>
</dbReference>
<dbReference type="Gene3D" id="2.40.70.10">
    <property type="entry name" value="Acid Proteases"/>
    <property type="match status" value="1"/>
</dbReference>
<dbReference type="InterPro" id="IPR043502">
    <property type="entry name" value="DNA/RNA_pol_sf"/>
</dbReference>
<accession>A0ABQ5FVP8</accession>
<organism evidence="2 3">
    <name type="scientific">Tanacetum coccineum</name>
    <dbReference type="NCBI Taxonomy" id="301880"/>
    <lineage>
        <taxon>Eukaryota</taxon>
        <taxon>Viridiplantae</taxon>
        <taxon>Streptophyta</taxon>
        <taxon>Embryophyta</taxon>
        <taxon>Tracheophyta</taxon>
        <taxon>Spermatophyta</taxon>
        <taxon>Magnoliopsida</taxon>
        <taxon>eudicotyledons</taxon>
        <taxon>Gunneridae</taxon>
        <taxon>Pentapetalae</taxon>
        <taxon>asterids</taxon>
        <taxon>campanulids</taxon>
        <taxon>Asterales</taxon>
        <taxon>Asteraceae</taxon>
        <taxon>Asteroideae</taxon>
        <taxon>Anthemideae</taxon>
        <taxon>Anthemidinae</taxon>
        <taxon>Tanacetum</taxon>
    </lineage>
</organism>
<dbReference type="Gene3D" id="3.30.420.10">
    <property type="entry name" value="Ribonuclease H-like superfamily/Ribonuclease H"/>
    <property type="match status" value="1"/>
</dbReference>
<dbReference type="InterPro" id="IPR021109">
    <property type="entry name" value="Peptidase_aspartic_dom_sf"/>
</dbReference>
<gene>
    <name evidence="2" type="ORF">Tco_1018212</name>
</gene>
<dbReference type="Proteomes" id="UP001151760">
    <property type="component" value="Unassembled WGS sequence"/>
</dbReference>
<evidence type="ECO:0000259" key="1">
    <source>
        <dbReference type="Pfam" id="PF17921"/>
    </source>
</evidence>
<feature type="domain" description="Integrase zinc-binding" evidence="1">
    <location>
        <begin position="401"/>
        <end position="455"/>
    </location>
</feature>
<dbReference type="Gene3D" id="1.10.340.70">
    <property type="match status" value="1"/>
</dbReference>
<dbReference type="InterPro" id="IPR043128">
    <property type="entry name" value="Rev_trsase/Diguanyl_cyclase"/>
</dbReference>
<protein>
    <submittedName>
        <fullName evidence="2">Mitochondrial protein</fullName>
    </submittedName>
</protein>
<dbReference type="PANTHER" id="PTHR45835:SF99">
    <property type="entry name" value="CHROMO DOMAIN-CONTAINING PROTEIN-RELATED"/>
    <property type="match status" value="1"/>
</dbReference>
<dbReference type="Gene3D" id="3.30.70.270">
    <property type="match status" value="1"/>
</dbReference>
<sequence length="708" mass="81094">MKTELRIRRLRGYATGVTRNSWPGIDVSKDLQLLLIPKGDGGRKMIRKDEGNTFTSIRCRSQLTQWQITGKRETGVFLGNGMSEKCYGICRKVELLLPGLRVTEDFYPLELGSTDVILGVKWLRQLGEVRVNWKRLTMTFQNGDNRVTLCGEPGLHRRHHYVHWREEFLLMIRGLPPSRDHEHAIVLKEGTEPINVRPYRYPQLQKDEIEKLVSEMIGTIGEKEGWELALLTSERLWPLCQVLKGRKLSDNRKKLYNSGRKQVEILGHIVSSLLGSKAIGYGKIARVLTDLLKKDSFKWTAEATAVFRQLQRVMTQIQYRPRRENGAADALSRRGKEVELKQTSVTTVGLPDQLLQDLKKDSELEALRLSLETNAKGMEGYSSVVVEIRYRGSLVVPNVEWIPRIFAEFHGGTMGGHEGTQKTYHRMARELYWVGMRRDVAKLVAECGVCQKNKYSNRSPAGLLQPLELPFRVMCGNLTMDFVEGLPKSAGYSVSMVVVDRLSKSAHFVPRKPTFTASSVAISFVREIVDSMGFRRSTAYHPQTDEQSKVVNRSLETYLRCFASERPKEWAKWLSWAEYWYNTSFHYGIGRTPFKVLYDRDPPRLMSYDRGTAVTVEEDGKRRMLNLLWRFGYFEVRPYRQVSVAKRVNQKLSPRYYGPFAVVERIGQVALSCDSTYDLVTESPLVPAEVCGSRLNGGHREVLQLNDK</sequence>
<dbReference type="InterPro" id="IPR012337">
    <property type="entry name" value="RNaseH-like_sf"/>
</dbReference>
<dbReference type="Pfam" id="PF17921">
    <property type="entry name" value="Integrase_H2C2"/>
    <property type="match status" value="1"/>
</dbReference>
<dbReference type="SUPFAM" id="SSF56672">
    <property type="entry name" value="DNA/RNA polymerases"/>
    <property type="match status" value="1"/>
</dbReference>
<dbReference type="SUPFAM" id="SSF53098">
    <property type="entry name" value="Ribonuclease H-like"/>
    <property type="match status" value="1"/>
</dbReference>
<dbReference type="EMBL" id="BQNB010017741">
    <property type="protein sequence ID" value="GJT66732.1"/>
    <property type="molecule type" value="Genomic_DNA"/>
</dbReference>
<dbReference type="InterPro" id="IPR041588">
    <property type="entry name" value="Integrase_H2C2"/>
</dbReference>
<keyword evidence="3" id="KW-1185">Reference proteome</keyword>
<comment type="caution">
    <text evidence="2">The sequence shown here is derived from an EMBL/GenBank/DDBJ whole genome shotgun (WGS) entry which is preliminary data.</text>
</comment>
<reference evidence="2" key="2">
    <citation type="submission" date="2022-01" db="EMBL/GenBank/DDBJ databases">
        <authorList>
            <person name="Yamashiro T."/>
            <person name="Shiraishi A."/>
            <person name="Satake H."/>
            <person name="Nakayama K."/>
        </authorList>
    </citation>
    <scope>NUCLEOTIDE SEQUENCE</scope>
</reference>